<evidence type="ECO:0000313" key="4">
    <source>
        <dbReference type="Proteomes" id="UP000246991"/>
    </source>
</evidence>
<name>A0A317STN4_9PEZI</name>
<proteinExistence type="predicted"/>
<dbReference type="GO" id="GO:0010468">
    <property type="term" value="P:regulation of gene expression"/>
    <property type="evidence" value="ECO:0007669"/>
    <property type="project" value="UniProtKB-ARBA"/>
</dbReference>
<evidence type="ECO:0000256" key="1">
    <source>
        <dbReference type="SAM" id="MobiDB-lite"/>
    </source>
</evidence>
<feature type="compositionally biased region" description="Polar residues" evidence="1">
    <location>
        <begin position="205"/>
        <end position="214"/>
    </location>
</feature>
<dbReference type="FunFam" id="1.10.10.10:FF:000087">
    <property type="entry name" value="Transcriptional adapter 2"/>
    <property type="match status" value="1"/>
</dbReference>
<feature type="compositionally biased region" description="Pro residues" evidence="1">
    <location>
        <begin position="21"/>
        <end position="32"/>
    </location>
</feature>
<dbReference type="SUPFAM" id="SSF46689">
    <property type="entry name" value="Homeodomain-like"/>
    <property type="match status" value="1"/>
</dbReference>
<dbReference type="Gene3D" id="1.10.10.10">
    <property type="entry name" value="Winged helix-like DNA-binding domain superfamily/Winged helix DNA-binding domain"/>
    <property type="match status" value="1"/>
</dbReference>
<comment type="caution">
    <text evidence="3">The sequence shown here is derived from an EMBL/GenBank/DDBJ whole genome shotgun (WGS) entry which is preliminary data.</text>
</comment>
<sequence>MLVPGIRLQGVHKMSIAAATNPPPLLSPPPSPANQRLASPPTSSPPSIVDRPLFPTQTDSSISLEIPLFQVSERFEPMIQDAIASADHTFRRGVQRKTRIEPTPEEYNLFVSSAWRLCQSGPKEWLRQENEYLRCIDGARKAAANRVQKTSALGSRQRLAPFSRSPHNPQSSVVRPRTHARRPRTPRPSSNSIDGFASPDGRFPTPTSQTSGSASIRARAVAPREDTDFESIPDMSPPIETLDHLKPLKADWKGTALDLSNDPHLCLLHPSEVTLASTLRLSCASYLTSKRRIFQDRVERAMQHKEFRKTDAQKACRIDVNKASKLWAAFDKVGWLDLKHVMQYIR</sequence>
<evidence type="ECO:0000313" key="3">
    <source>
        <dbReference type="EMBL" id="PWW76756.1"/>
    </source>
</evidence>
<feature type="region of interest" description="Disordered" evidence="1">
    <location>
        <begin position="19"/>
        <end position="51"/>
    </location>
</feature>
<dbReference type="InterPro" id="IPR009057">
    <property type="entry name" value="Homeodomain-like_sf"/>
</dbReference>
<reference evidence="3 4" key="1">
    <citation type="submission" date="2018-03" db="EMBL/GenBank/DDBJ databases">
        <title>Genomes of Pezizomycetes fungi and the evolution of truffles.</title>
        <authorList>
            <person name="Murat C."/>
            <person name="Payen T."/>
            <person name="Noel B."/>
            <person name="Kuo A."/>
            <person name="Martin F.M."/>
        </authorList>
    </citation>
    <scope>NUCLEOTIDE SEQUENCE [LARGE SCALE GENOMIC DNA]</scope>
    <source>
        <strain evidence="3">091103-1</strain>
    </source>
</reference>
<organism evidence="3 4">
    <name type="scientific">Tuber magnatum</name>
    <name type="common">white Piedmont truffle</name>
    <dbReference type="NCBI Taxonomy" id="42249"/>
    <lineage>
        <taxon>Eukaryota</taxon>
        <taxon>Fungi</taxon>
        <taxon>Dikarya</taxon>
        <taxon>Ascomycota</taxon>
        <taxon>Pezizomycotina</taxon>
        <taxon>Pezizomycetes</taxon>
        <taxon>Pezizales</taxon>
        <taxon>Tuberaceae</taxon>
        <taxon>Tuber</taxon>
    </lineage>
</organism>
<dbReference type="OrthoDB" id="5598695at2759"/>
<dbReference type="InterPro" id="IPR036388">
    <property type="entry name" value="WH-like_DNA-bd_sf"/>
</dbReference>
<feature type="compositionally biased region" description="Basic residues" evidence="1">
    <location>
        <begin position="176"/>
        <end position="185"/>
    </location>
</feature>
<dbReference type="STRING" id="42249.A0A317STN4"/>
<dbReference type="Proteomes" id="UP000246991">
    <property type="component" value="Unassembled WGS sequence"/>
</dbReference>
<protein>
    <recommendedName>
        <fullName evidence="2">SWIRM domain-containing protein</fullName>
    </recommendedName>
</protein>
<evidence type="ECO:0000259" key="2">
    <source>
        <dbReference type="PROSITE" id="PS50934"/>
    </source>
</evidence>
<dbReference type="AlphaFoldDB" id="A0A317STN4"/>
<dbReference type="Pfam" id="PF04433">
    <property type="entry name" value="SWIRM"/>
    <property type="match status" value="1"/>
</dbReference>
<gene>
    <name evidence="3" type="ORF">C7212DRAFT_320088</name>
</gene>
<dbReference type="EMBL" id="PYWC01000030">
    <property type="protein sequence ID" value="PWW76756.1"/>
    <property type="molecule type" value="Genomic_DNA"/>
</dbReference>
<feature type="domain" description="SWIRM" evidence="2">
    <location>
        <begin position="248"/>
        <end position="346"/>
    </location>
</feature>
<keyword evidence="4" id="KW-1185">Reference proteome</keyword>
<feature type="region of interest" description="Disordered" evidence="1">
    <location>
        <begin position="147"/>
        <end position="240"/>
    </location>
</feature>
<dbReference type="PROSITE" id="PS50934">
    <property type="entry name" value="SWIRM"/>
    <property type="match status" value="1"/>
</dbReference>
<dbReference type="InterPro" id="IPR007526">
    <property type="entry name" value="SWIRM"/>
</dbReference>
<accession>A0A317STN4</accession>